<dbReference type="Proteomes" id="UP000193944">
    <property type="component" value="Unassembled WGS sequence"/>
</dbReference>
<feature type="region of interest" description="Disordered" evidence="1">
    <location>
        <begin position="182"/>
        <end position="201"/>
    </location>
</feature>
<organism evidence="2 3">
    <name type="scientific">Anaeromyces robustus</name>
    <dbReference type="NCBI Taxonomy" id="1754192"/>
    <lineage>
        <taxon>Eukaryota</taxon>
        <taxon>Fungi</taxon>
        <taxon>Fungi incertae sedis</taxon>
        <taxon>Chytridiomycota</taxon>
        <taxon>Chytridiomycota incertae sedis</taxon>
        <taxon>Neocallimastigomycetes</taxon>
        <taxon>Neocallimastigales</taxon>
        <taxon>Neocallimastigaceae</taxon>
        <taxon>Anaeromyces</taxon>
    </lineage>
</organism>
<feature type="compositionally biased region" description="Basic and acidic residues" evidence="1">
    <location>
        <begin position="1"/>
        <end position="11"/>
    </location>
</feature>
<dbReference type="OrthoDB" id="2157958at2759"/>
<dbReference type="STRING" id="1754192.A0A1Y1X9T6"/>
<reference evidence="2 3" key="1">
    <citation type="submission" date="2016-08" db="EMBL/GenBank/DDBJ databases">
        <title>A Parts List for Fungal Cellulosomes Revealed by Comparative Genomics.</title>
        <authorList>
            <consortium name="DOE Joint Genome Institute"/>
            <person name="Haitjema C.H."/>
            <person name="Gilmore S.P."/>
            <person name="Henske J.K."/>
            <person name="Solomon K.V."/>
            <person name="De Groot R."/>
            <person name="Kuo A."/>
            <person name="Mondo S.J."/>
            <person name="Salamov A.A."/>
            <person name="Labutti K."/>
            <person name="Zhao Z."/>
            <person name="Chiniquy J."/>
            <person name="Barry K."/>
            <person name="Brewer H.M."/>
            <person name="Purvine S.O."/>
            <person name="Wright A.T."/>
            <person name="Boxma B."/>
            <person name="Van Alen T."/>
            <person name="Hackstein J.H."/>
            <person name="Baker S.E."/>
            <person name="Grigoriev I.V."/>
            <person name="O'Malley M.A."/>
        </authorList>
    </citation>
    <scope>NUCLEOTIDE SEQUENCE [LARGE SCALE GENOMIC DNA]</scope>
    <source>
        <strain evidence="2 3">S4</strain>
    </source>
</reference>
<evidence type="ECO:0000313" key="3">
    <source>
        <dbReference type="Proteomes" id="UP000193944"/>
    </source>
</evidence>
<name>A0A1Y1X9T6_9FUNG</name>
<reference evidence="2 3" key="2">
    <citation type="submission" date="2016-08" db="EMBL/GenBank/DDBJ databases">
        <title>Pervasive Adenine N6-methylation of Active Genes in Fungi.</title>
        <authorList>
            <consortium name="DOE Joint Genome Institute"/>
            <person name="Mondo S.J."/>
            <person name="Dannebaum R.O."/>
            <person name="Kuo R.C."/>
            <person name="Labutti K."/>
            <person name="Haridas S."/>
            <person name="Kuo A."/>
            <person name="Salamov A."/>
            <person name="Ahrendt S.R."/>
            <person name="Lipzen A."/>
            <person name="Sullivan W."/>
            <person name="Andreopoulos W.B."/>
            <person name="Clum A."/>
            <person name="Lindquist E."/>
            <person name="Daum C."/>
            <person name="Ramamoorthy G.K."/>
            <person name="Gryganskyi A."/>
            <person name="Culley D."/>
            <person name="Magnuson J.K."/>
            <person name="James T.Y."/>
            <person name="O'Malley M.A."/>
            <person name="Stajich J.E."/>
            <person name="Spatafora J.W."/>
            <person name="Visel A."/>
            <person name="Grigoriev I.V."/>
        </authorList>
    </citation>
    <scope>NUCLEOTIDE SEQUENCE [LARGE SCALE GENOMIC DNA]</scope>
    <source>
        <strain evidence="2 3">S4</strain>
    </source>
</reference>
<proteinExistence type="predicted"/>
<protein>
    <submittedName>
        <fullName evidence="2">Uncharacterized protein</fullName>
    </submittedName>
</protein>
<evidence type="ECO:0000256" key="1">
    <source>
        <dbReference type="SAM" id="MobiDB-lite"/>
    </source>
</evidence>
<comment type="caution">
    <text evidence="2">The sequence shown here is derived from an EMBL/GenBank/DDBJ whole genome shotgun (WGS) entry which is preliminary data.</text>
</comment>
<feature type="compositionally biased region" description="Low complexity" evidence="1">
    <location>
        <begin position="24"/>
        <end position="34"/>
    </location>
</feature>
<sequence>MDEVLSNKDNTKSLGDIQINSDHNLSTSNLNKDNNNNHKENNKSPIHNELASIINENNNIGREIFKMNEENKKLIKLLQAFTTSSNISTEKKRNLEAYISSQAALLNDAKRIFVEEYNKMKNMESEISTLKYNNSYIKKKLMECRENEFRMKLQSSNDKYLLHTLASSVNIKRNLNTTAHQNVQKHSSTGNLLGNSKPVRRPNFDNYGKDAKIAPKWKHHEDTCNQQ</sequence>
<dbReference type="EMBL" id="MCFG01000093">
    <property type="protein sequence ID" value="ORX82498.1"/>
    <property type="molecule type" value="Genomic_DNA"/>
</dbReference>
<evidence type="ECO:0000313" key="2">
    <source>
        <dbReference type="EMBL" id="ORX82498.1"/>
    </source>
</evidence>
<accession>A0A1Y1X9T6</accession>
<gene>
    <name evidence="2" type="ORF">BCR32DRAFT_163318</name>
</gene>
<keyword evidence="3" id="KW-1185">Reference proteome</keyword>
<feature type="compositionally biased region" description="Polar residues" evidence="1">
    <location>
        <begin position="182"/>
        <end position="194"/>
    </location>
</feature>
<dbReference type="AlphaFoldDB" id="A0A1Y1X9T6"/>
<feature type="region of interest" description="Disordered" evidence="1">
    <location>
        <begin position="1"/>
        <end position="44"/>
    </location>
</feature>